<gene>
    <name evidence="2" type="ORF">ILEXP_LOCUS51167</name>
</gene>
<sequence>MEILKGKFVPQFKVRLPQTTTWPLSKRTKRYSLVVVGNFREMFPVSYSRWKTFEVHCNNDQNIQHAAVRKSDNLKPSEFSFNRLQPSDQDYCGLQKRNFGRFVAREAVLDEEYWTAAWLRAEAHWESLSYMRHADSYKRKYAEQEFYALKRRCLGQDGNSLKCFCFVSVKKEEKNARRTVLKSVVGTLDLSIRQFLQGELYPGEEKRLSAVLASQEPFDAHKYAYIANVCVSKFARRQGIASNMLYLATDVATLAGMKQLFVHVNADNEPAQELYKKTGFKIVEVASSPLSKDQRILMSMEL</sequence>
<dbReference type="CDD" id="cd04301">
    <property type="entry name" value="NAT_SF"/>
    <property type="match status" value="1"/>
</dbReference>
<dbReference type="AlphaFoldDB" id="A0ABC8UJA4"/>
<dbReference type="PROSITE" id="PS51186">
    <property type="entry name" value="GNAT"/>
    <property type="match status" value="1"/>
</dbReference>
<evidence type="ECO:0000313" key="3">
    <source>
        <dbReference type="Proteomes" id="UP001642360"/>
    </source>
</evidence>
<dbReference type="SUPFAM" id="SSF55729">
    <property type="entry name" value="Acyl-CoA N-acyltransferases (Nat)"/>
    <property type="match status" value="1"/>
</dbReference>
<protein>
    <recommendedName>
        <fullName evidence="1">N-acetyltransferase domain-containing protein</fullName>
    </recommendedName>
</protein>
<organism evidence="2 3">
    <name type="scientific">Ilex paraguariensis</name>
    <name type="common">yerba mate</name>
    <dbReference type="NCBI Taxonomy" id="185542"/>
    <lineage>
        <taxon>Eukaryota</taxon>
        <taxon>Viridiplantae</taxon>
        <taxon>Streptophyta</taxon>
        <taxon>Embryophyta</taxon>
        <taxon>Tracheophyta</taxon>
        <taxon>Spermatophyta</taxon>
        <taxon>Magnoliopsida</taxon>
        <taxon>eudicotyledons</taxon>
        <taxon>Gunneridae</taxon>
        <taxon>Pentapetalae</taxon>
        <taxon>asterids</taxon>
        <taxon>campanulids</taxon>
        <taxon>Aquifoliales</taxon>
        <taxon>Aquifoliaceae</taxon>
        <taxon>Ilex</taxon>
    </lineage>
</organism>
<dbReference type="Pfam" id="PF00583">
    <property type="entry name" value="Acetyltransf_1"/>
    <property type="match status" value="1"/>
</dbReference>
<feature type="domain" description="N-acetyltransferase" evidence="1">
    <location>
        <begin position="164"/>
        <end position="302"/>
    </location>
</feature>
<dbReference type="Proteomes" id="UP001642360">
    <property type="component" value="Unassembled WGS sequence"/>
</dbReference>
<dbReference type="PANTHER" id="PTHR47426">
    <property type="entry name" value="ACYL-COA N-ACYLTRANSFERASES (NAT) SUPERFAMILY PROTEIN"/>
    <property type="match status" value="1"/>
</dbReference>
<dbReference type="Gene3D" id="3.40.630.30">
    <property type="match status" value="1"/>
</dbReference>
<dbReference type="InterPro" id="IPR016181">
    <property type="entry name" value="Acyl_CoA_acyltransferase"/>
</dbReference>
<reference evidence="2 3" key="1">
    <citation type="submission" date="2024-02" db="EMBL/GenBank/DDBJ databases">
        <authorList>
            <person name="Vignale AGUSTIN F."/>
            <person name="Sosa J E."/>
            <person name="Modenutti C."/>
        </authorList>
    </citation>
    <scope>NUCLEOTIDE SEQUENCE [LARGE SCALE GENOMIC DNA]</scope>
</reference>
<dbReference type="EMBL" id="CAUOFW020007946">
    <property type="protein sequence ID" value="CAK9181127.1"/>
    <property type="molecule type" value="Genomic_DNA"/>
</dbReference>
<dbReference type="InterPro" id="IPR000182">
    <property type="entry name" value="GNAT_dom"/>
</dbReference>
<keyword evidence="3" id="KW-1185">Reference proteome</keyword>
<dbReference type="PANTHER" id="PTHR47426:SF4">
    <property type="entry name" value="N-ACETYLTRANSFERASE DOMAIN-CONTAINING PROTEIN"/>
    <property type="match status" value="1"/>
</dbReference>
<evidence type="ECO:0000259" key="1">
    <source>
        <dbReference type="PROSITE" id="PS51186"/>
    </source>
</evidence>
<name>A0ABC8UJA4_9AQUA</name>
<comment type="caution">
    <text evidence="2">The sequence shown here is derived from an EMBL/GenBank/DDBJ whole genome shotgun (WGS) entry which is preliminary data.</text>
</comment>
<evidence type="ECO:0000313" key="2">
    <source>
        <dbReference type="EMBL" id="CAK9181127.1"/>
    </source>
</evidence>
<proteinExistence type="predicted"/>
<accession>A0ABC8UJA4</accession>